<dbReference type="PANTHER" id="PTHR43544:SF7">
    <property type="entry name" value="NADB-LER2"/>
    <property type="match status" value="1"/>
</dbReference>
<gene>
    <name evidence="4" type="ORF">HOLleu_10900</name>
</gene>
<dbReference type="PRINTS" id="PR00081">
    <property type="entry name" value="GDHRDH"/>
</dbReference>
<organism evidence="4 5">
    <name type="scientific">Holothuria leucospilota</name>
    <name type="common">Black long sea cucumber</name>
    <name type="synonym">Mertensiothuria leucospilota</name>
    <dbReference type="NCBI Taxonomy" id="206669"/>
    <lineage>
        <taxon>Eukaryota</taxon>
        <taxon>Metazoa</taxon>
        <taxon>Echinodermata</taxon>
        <taxon>Eleutherozoa</taxon>
        <taxon>Echinozoa</taxon>
        <taxon>Holothuroidea</taxon>
        <taxon>Aspidochirotacea</taxon>
        <taxon>Aspidochirotida</taxon>
        <taxon>Holothuriidae</taxon>
        <taxon>Holothuria</taxon>
    </lineage>
</organism>
<dbReference type="CDD" id="cd05325">
    <property type="entry name" value="carb_red_sniffer_like_SDR_c"/>
    <property type="match status" value="1"/>
</dbReference>
<dbReference type="GO" id="GO:0005737">
    <property type="term" value="C:cytoplasm"/>
    <property type="evidence" value="ECO:0007669"/>
    <property type="project" value="TreeGrafter"/>
</dbReference>
<dbReference type="EMBL" id="JAIZAY010000004">
    <property type="protein sequence ID" value="KAJ8043695.1"/>
    <property type="molecule type" value="Genomic_DNA"/>
</dbReference>
<dbReference type="OrthoDB" id="5296at2759"/>
<dbReference type="InterPro" id="IPR036291">
    <property type="entry name" value="NAD(P)-bd_dom_sf"/>
</dbReference>
<proteinExistence type="inferred from homology"/>
<comment type="similarity">
    <text evidence="3">Belongs to the short-chain dehydrogenases/reductases (SDR) family.</text>
</comment>
<reference evidence="4" key="1">
    <citation type="submission" date="2021-10" db="EMBL/GenBank/DDBJ databases">
        <title>Tropical sea cucumber genome reveals ecological adaptation and Cuvierian tubules defense mechanism.</title>
        <authorList>
            <person name="Chen T."/>
        </authorList>
    </citation>
    <scope>NUCLEOTIDE SEQUENCE</scope>
    <source>
        <strain evidence="4">Nanhai2018</strain>
        <tissue evidence="4">Muscle</tissue>
    </source>
</reference>
<comment type="caution">
    <text evidence="4">The sequence shown here is derived from an EMBL/GenBank/DDBJ whole genome shotgun (WGS) entry which is preliminary data.</text>
</comment>
<dbReference type="SUPFAM" id="SSF51735">
    <property type="entry name" value="NAD(P)-binding Rossmann-fold domains"/>
    <property type="match status" value="1"/>
</dbReference>
<accession>A0A9Q1HF71</accession>
<dbReference type="Gene3D" id="3.40.50.720">
    <property type="entry name" value="NAD(P)-binding Rossmann-like Domain"/>
    <property type="match status" value="1"/>
</dbReference>
<protein>
    <recommendedName>
        <fullName evidence="6">C-factor</fullName>
    </recommendedName>
</protein>
<evidence type="ECO:0000313" key="4">
    <source>
        <dbReference type="EMBL" id="KAJ8043695.1"/>
    </source>
</evidence>
<name>A0A9Q1HF71_HOLLE</name>
<dbReference type="PANTHER" id="PTHR43544">
    <property type="entry name" value="SHORT-CHAIN DEHYDROGENASE/REDUCTASE"/>
    <property type="match status" value="1"/>
</dbReference>
<evidence type="ECO:0000256" key="3">
    <source>
        <dbReference type="RuleBase" id="RU000363"/>
    </source>
</evidence>
<dbReference type="PRINTS" id="PR00080">
    <property type="entry name" value="SDRFAMILY"/>
</dbReference>
<sequence length="250" mass="26832">MSSILITGANRGIGLEFVRQLASNKEGKWKYIFAACRNPDKAEDYSVTLFCHFFYFLMFSDVTSDATIETAVKQVSSVVGDNGLNVVINNAGIIGGRERNSLDKLSRKGLLEVFDVNAAGALMVVQKFLPVLKQGAAASKTSGFSFYRGGIYNITSGVGSIADNTSGGTYAYRASKVALNMMTKSLSVDLKADNILAIALVPGWVQTDMGGSKAKLTVEDCVSMLLKVMDNAGEKENGEAVNYRGEIFPC</sequence>
<dbReference type="Pfam" id="PF00106">
    <property type="entry name" value="adh_short"/>
    <property type="match status" value="1"/>
</dbReference>
<evidence type="ECO:0008006" key="6">
    <source>
        <dbReference type="Google" id="ProtNLM"/>
    </source>
</evidence>
<keyword evidence="2" id="KW-0560">Oxidoreductase</keyword>
<dbReference type="InterPro" id="IPR051468">
    <property type="entry name" value="Fungal_SecMetab_SDRs"/>
</dbReference>
<evidence type="ECO:0000256" key="2">
    <source>
        <dbReference type="ARBA" id="ARBA00023002"/>
    </source>
</evidence>
<dbReference type="Proteomes" id="UP001152320">
    <property type="component" value="Chromosome 4"/>
</dbReference>
<dbReference type="GO" id="GO:0016491">
    <property type="term" value="F:oxidoreductase activity"/>
    <property type="evidence" value="ECO:0007669"/>
    <property type="project" value="UniProtKB-KW"/>
</dbReference>
<evidence type="ECO:0000256" key="1">
    <source>
        <dbReference type="ARBA" id="ARBA00022857"/>
    </source>
</evidence>
<evidence type="ECO:0000313" key="5">
    <source>
        <dbReference type="Proteomes" id="UP001152320"/>
    </source>
</evidence>
<keyword evidence="1" id="KW-0521">NADP</keyword>
<dbReference type="InterPro" id="IPR002347">
    <property type="entry name" value="SDR_fam"/>
</dbReference>
<dbReference type="AlphaFoldDB" id="A0A9Q1HF71"/>
<keyword evidence="5" id="KW-1185">Reference proteome</keyword>